<keyword evidence="3" id="KW-1185">Reference proteome</keyword>
<dbReference type="AlphaFoldDB" id="A0A6L3VRZ3"/>
<keyword evidence="1" id="KW-0472">Membrane</keyword>
<organism evidence="2 3">
    <name type="scientific">Actinomadura montaniterrae</name>
    <dbReference type="NCBI Taxonomy" id="1803903"/>
    <lineage>
        <taxon>Bacteria</taxon>
        <taxon>Bacillati</taxon>
        <taxon>Actinomycetota</taxon>
        <taxon>Actinomycetes</taxon>
        <taxon>Streptosporangiales</taxon>
        <taxon>Thermomonosporaceae</taxon>
        <taxon>Actinomadura</taxon>
    </lineage>
</organism>
<name>A0A6L3VRZ3_9ACTN</name>
<reference evidence="2 3" key="1">
    <citation type="submission" date="2019-09" db="EMBL/GenBank/DDBJ databases">
        <title>Actinomadura physcomitrii sp. nov., a novel actinomycete isolated from moss [Physcomitrium sphaericum (Ludw) Fuernr].</title>
        <authorList>
            <person name="Liu C."/>
            <person name="Zhuang X."/>
        </authorList>
    </citation>
    <scope>NUCLEOTIDE SEQUENCE [LARGE SCALE GENOMIC DNA]</scope>
    <source>
        <strain evidence="2 3">CYP1-1B</strain>
    </source>
</reference>
<proteinExistence type="predicted"/>
<dbReference type="Proteomes" id="UP000483004">
    <property type="component" value="Unassembled WGS sequence"/>
</dbReference>
<keyword evidence="1" id="KW-1133">Transmembrane helix</keyword>
<accession>A0A6L3VRZ3</accession>
<gene>
    <name evidence="2" type="ORF">F9B16_33835</name>
</gene>
<evidence type="ECO:0000256" key="1">
    <source>
        <dbReference type="SAM" id="Phobius"/>
    </source>
</evidence>
<evidence type="ECO:0000313" key="2">
    <source>
        <dbReference type="EMBL" id="KAB2370859.1"/>
    </source>
</evidence>
<feature type="transmembrane region" description="Helical" evidence="1">
    <location>
        <begin position="7"/>
        <end position="25"/>
    </location>
</feature>
<dbReference type="EMBL" id="WBMR01000137">
    <property type="protein sequence ID" value="KAB2370859.1"/>
    <property type="molecule type" value="Genomic_DNA"/>
</dbReference>
<comment type="caution">
    <text evidence="2">The sequence shown here is derived from an EMBL/GenBank/DDBJ whole genome shotgun (WGS) entry which is preliminary data.</text>
</comment>
<feature type="transmembrane region" description="Helical" evidence="1">
    <location>
        <begin position="31"/>
        <end position="48"/>
    </location>
</feature>
<dbReference type="InterPro" id="IPR006311">
    <property type="entry name" value="TAT_signal"/>
</dbReference>
<sequence>MASPRRAFLYSAVITGALTALLLLVSGDPVVRAGLASGLLVAVLAVWLARRARSTPSPNLTGLLLLLVGLAGTLAILAVPLASALRIPQAVVALAAPWFLLSRLTDRVLAPPAGQE</sequence>
<feature type="transmembrane region" description="Helical" evidence="1">
    <location>
        <begin position="60"/>
        <end position="79"/>
    </location>
</feature>
<dbReference type="PROSITE" id="PS51318">
    <property type="entry name" value="TAT"/>
    <property type="match status" value="1"/>
</dbReference>
<protein>
    <submittedName>
        <fullName evidence="2">Uncharacterized protein</fullName>
    </submittedName>
</protein>
<keyword evidence="1" id="KW-0812">Transmembrane</keyword>
<evidence type="ECO:0000313" key="3">
    <source>
        <dbReference type="Proteomes" id="UP000483004"/>
    </source>
</evidence>